<evidence type="ECO:0000256" key="1">
    <source>
        <dbReference type="SAM" id="MobiDB-lite"/>
    </source>
</evidence>
<feature type="compositionally biased region" description="Low complexity" evidence="1">
    <location>
        <begin position="270"/>
        <end position="301"/>
    </location>
</feature>
<comment type="caution">
    <text evidence="3">The sequence shown here is derived from an EMBL/GenBank/DDBJ whole genome shotgun (WGS) entry which is preliminary data.</text>
</comment>
<feature type="region of interest" description="Disordered" evidence="1">
    <location>
        <begin position="27"/>
        <end position="57"/>
    </location>
</feature>
<accession>A0A830FPS7</accession>
<protein>
    <recommendedName>
        <fullName evidence="2">DUF4382 domain-containing protein</fullName>
    </recommendedName>
</protein>
<sequence length="301" mass="29952">MNRQGLLAVCLVALVALAGCAGGMGGGTTTDTSATSTTADGTTTDDGGSGDGGDAGTVATYVSDRPAAIDDFAHLNATVTRVGLHRVSADANATSRANASGWQTVAVNETVDLTALRGENATHVVDQRVPSGTYDNVFVYVSNVEGTLTDGSSAAVKLPSGKLHLATTFTVEANETVDFVYDLAVHETGNGRYILRPNAGESGPDQPIRVVGDGGASASASASGSVDLGVTENDSANANASGSVDLTVRETVSAESDDGSNATSEDETTTSETATTSETTSTTSGTVTANASAEATANASG</sequence>
<evidence type="ECO:0000313" key="5">
    <source>
        <dbReference type="Proteomes" id="UP000614609"/>
    </source>
</evidence>
<feature type="compositionally biased region" description="Low complexity" evidence="1">
    <location>
        <begin position="216"/>
        <end position="230"/>
    </location>
</feature>
<evidence type="ECO:0000259" key="2">
    <source>
        <dbReference type="Pfam" id="PF14321"/>
    </source>
</evidence>
<dbReference type="RefSeq" id="WP_188869717.1">
    <property type="nucleotide sequence ID" value="NZ_BMOO01000001.1"/>
</dbReference>
<evidence type="ECO:0000313" key="3">
    <source>
        <dbReference type="EMBL" id="GGM58812.1"/>
    </source>
</evidence>
<gene>
    <name evidence="3" type="ORF">GCM10009017_06170</name>
    <name evidence="4" type="ORF">J2752_001164</name>
</gene>
<feature type="compositionally biased region" description="Polar residues" evidence="1">
    <location>
        <begin position="232"/>
        <end position="244"/>
    </location>
</feature>
<reference evidence="3" key="2">
    <citation type="submission" date="2020-09" db="EMBL/GenBank/DDBJ databases">
        <authorList>
            <person name="Sun Q."/>
            <person name="Ohkuma M."/>
        </authorList>
    </citation>
    <scope>NUCLEOTIDE SEQUENCE</scope>
    <source>
        <strain evidence="3">JCM 16108</strain>
    </source>
</reference>
<organism evidence="3 5">
    <name type="scientific">Halarchaeum rubridurum</name>
    <dbReference type="NCBI Taxonomy" id="489911"/>
    <lineage>
        <taxon>Archaea</taxon>
        <taxon>Methanobacteriati</taxon>
        <taxon>Methanobacteriota</taxon>
        <taxon>Stenosarchaea group</taxon>
        <taxon>Halobacteria</taxon>
        <taxon>Halobacteriales</taxon>
        <taxon>Halobacteriaceae</taxon>
    </lineage>
</organism>
<dbReference type="Pfam" id="PF14321">
    <property type="entry name" value="DUF4382"/>
    <property type="match status" value="1"/>
</dbReference>
<dbReference type="Proteomes" id="UP000614609">
    <property type="component" value="Unassembled WGS sequence"/>
</dbReference>
<feature type="region of interest" description="Disordered" evidence="1">
    <location>
        <begin position="195"/>
        <end position="301"/>
    </location>
</feature>
<dbReference type="PROSITE" id="PS51257">
    <property type="entry name" value="PROKAR_LIPOPROTEIN"/>
    <property type="match status" value="1"/>
</dbReference>
<keyword evidence="5" id="KW-1185">Reference proteome</keyword>
<reference evidence="3" key="1">
    <citation type="journal article" date="2014" name="Int. J. Syst. Evol. Microbiol.">
        <title>Complete genome sequence of Corynebacterium casei LMG S-19264T (=DSM 44701T), isolated from a smear-ripened cheese.</title>
        <authorList>
            <consortium name="US DOE Joint Genome Institute (JGI-PGF)"/>
            <person name="Walter F."/>
            <person name="Albersmeier A."/>
            <person name="Kalinowski J."/>
            <person name="Ruckert C."/>
        </authorList>
    </citation>
    <scope>NUCLEOTIDE SEQUENCE</scope>
    <source>
        <strain evidence="3">JCM 16108</strain>
    </source>
</reference>
<evidence type="ECO:0000313" key="4">
    <source>
        <dbReference type="EMBL" id="MBP1954283.1"/>
    </source>
</evidence>
<name>A0A830FPS7_9EURY</name>
<dbReference type="Proteomes" id="UP000765891">
    <property type="component" value="Unassembled WGS sequence"/>
</dbReference>
<dbReference type="AlphaFoldDB" id="A0A830FPS7"/>
<dbReference type="InterPro" id="IPR025491">
    <property type="entry name" value="DUF4382"/>
</dbReference>
<dbReference type="EMBL" id="BMOO01000001">
    <property type="protein sequence ID" value="GGM58812.1"/>
    <property type="molecule type" value="Genomic_DNA"/>
</dbReference>
<dbReference type="EMBL" id="JAGGKO010000001">
    <property type="protein sequence ID" value="MBP1954283.1"/>
    <property type="molecule type" value="Genomic_DNA"/>
</dbReference>
<proteinExistence type="predicted"/>
<reference evidence="4" key="3">
    <citation type="submission" date="2021-03" db="EMBL/GenBank/DDBJ databases">
        <title>Genomic Encyclopedia of Type Strains, Phase IV (KMG-IV): sequencing the most valuable type-strain genomes for metagenomic binning, comparative biology and taxonomic classification.</title>
        <authorList>
            <person name="Goeker M."/>
        </authorList>
    </citation>
    <scope>NUCLEOTIDE SEQUENCE</scope>
    <source>
        <strain evidence="4">DSM 22443</strain>
    </source>
</reference>
<feature type="domain" description="DUF4382" evidence="2">
    <location>
        <begin position="56"/>
        <end position="197"/>
    </location>
</feature>
<feature type="compositionally biased region" description="Low complexity" evidence="1">
    <location>
        <begin position="29"/>
        <end position="46"/>
    </location>
</feature>